<dbReference type="InterPro" id="IPR003385">
    <property type="entry name" value="Glyco_hydro_77"/>
</dbReference>
<dbReference type="InterPro" id="IPR048458">
    <property type="entry name" value="MalQ_N"/>
</dbReference>
<organism evidence="12 13">
    <name type="scientific">Pseudomaricurvus hydrocarbonicus</name>
    <dbReference type="NCBI Taxonomy" id="1470433"/>
    <lineage>
        <taxon>Bacteria</taxon>
        <taxon>Pseudomonadati</taxon>
        <taxon>Pseudomonadota</taxon>
        <taxon>Gammaproteobacteria</taxon>
        <taxon>Cellvibrionales</taxon>
        <taxon>Cellvibrionaceae</taxon>
        <taxon>Pseudomaricurvus</taxon>
    </lineage>
</organism>
<evidence type="ECO:0000256" key="9">
    <source>
        <dbReference type="ARBA" id="ARBA00031501"/>
    </source>
</evidence>
<evidence type="ECO:0000256" key="1">
    <source>
        <dbReference type="ARBA" id="ARBA00000439"/>
    </source>
</evidence>
<evidence type="ECO:0000256" key="5">
    <source>
        <dbReference type="ARBA" id="ARBA00022676"/>
    </source>
</evidence>
<reference evidence="12" key="1">
    <citation type="submission" date="2020-03" db="EMBL/GenBank/DDBJ databases">
        <authorList>
            <person name="Guo F."/>
        </authorList>
    </citation>
    <scope>NUCLEOTIDE SEQUENCE</scope>
    <source>
        <strain evidence="12">JCM 30134</strain>
    </source>
</reference>
<name>A0A9E5MNE1_9GAMM</name>
<keyword evidence="5 10" id="KW-0328">Glycosyltransferase</keyword>
<dbReference type="NCBIfam" id="TIGR00217">
    <property type="entry name" value="malQ"/>
    <property type="match status" value="1"/>
</dbReference>
<keyword evidence="6 10" id="KW-0808">Transferase</keyword>
<evidence type="ECO:0000256" key="6">
    <source>
        <dbReference type="ARBA" id="ARBA00022679"/>
    </source>
</evidence>
<evidence type="ECO:0000256" key="8">
    <source>
        <dbReference type="ARBA" id="ARBA00031423"/>
    </source>
</evidence>
<evidence type="ECO:0000313" key="12">
    <source>
        <dbReference type="EMBL" id="NHO67468.1"/>
    </source>
</evidence>
<evidence type="ECO:0000256" key="2">
    <source>
        <dbReference type="ARBA" id="ARBA00005684"/>
    </source>
</evidence>
<dbReference type="GO" id="GO:0004134">
    <property type="term" value="F:4-alpha-glucanotransferase activity"/>
    <property type="evidence" value="ECO:0007669"/>
    <property type="project" value="UniProtKB-EC"/>
</dbReference>
<dbReference type="Gene3D" id="3.20.20.80">
    <property type="entry name" value="Glycosidases"/>
    <property type="match status" value="1"/>
</dbReference>
<dbReference type="EC" id="2.4.1.25" evidence="3 10"/>
<comment type="caution">
    <text evidence="12">The sequence shown here is derived from an EMBL/GenBank/DDBJ whole genome shotgun (WGS) entry which is preliminary data.</text>
</comment>
<dbReference type="PANTHER" id="PTHR32438">
    <property type="entry name" value="4-ALPHA-GLUCANOTRANSFERASE DPE1, CHLOROPLASTIC/AMYLOPLASTIC"/>
    <property type="match status" value="1"/>
</dbReference>
<dbReference type="InterPro" id="IPR017853">
    <property type="entry name" value="GH"/>
</dbReference>
<keyword evidence="7 10" id="KW-0119">Carbohydrate metabolism</keyword>
<sequence length="736" mass="84040">MQIQQHYWQGGAVNHLERLMYLSGIAADYLDYGGHHITVPWEDRLQVLQLMGFDIDSPEAVEAEVFRLDPGTWLRWLKPVHIARLQSPALEFRCHPDELAQVLTYRITSEHGEVISGTVIPGQCPEAGEYYLEGVRYSARAHEPGDLPMGYYTLQLSDGERQESGCLVVAPERCFEAETLLSETASASKVSTPARRSDKFWGVSCQLYTLRSQRSWGVGDFADLKELIEAAAAQGADLIGLNPLHAPRTDSQDCASPYSPSDRRFLNPIYIAPDLLPEFSQSGAIAELLASPDFGQQLQSLRAAEWVDYEAVQPLKYRLYELLYRQFLANQQAGVCDRSRAFSDYVAHEGEPLQQLAEYECHHNIHARSYRSETGFYCFLQWVAQQQLEDCQQRAGQVGMRVGIMGDLAVGAIPGGCEVSQNSHLYVPEVFVGAPPDPFSDDGQNWGLPVLNPVALRESHYRHLINLLRENMEHVGALRMDHAMSLMRLWWCLPRTDPEEKAHGLYVYYRIEDILPILALESQRNRCLVIGEDLGVVPDEFRQAMGETGVYGNDIFYFTQHWDGRFRAPHELRPNALLSITNHDVPTLSDWWSEDDIGRRLDVGVIVDEAAAQPVREQRRRDKRCLLQWLQDNRELPSDWQLEDLDKPFDFNLCRQIHRLTARSASKFVLLQLEDLQMMKLPVNIPATSREYPNWRRKQAANTDEIFARPEVIQLLAQIHQERQRSADTQHEDSMT</sequence>
<proteinExistence type="inferred from homology"/>
<dbReference type="PANTHER" id="PTHR32438:SF5">
    <property type="entry name" value="4-ALPHA-GLUCANOTRANSFERASE DPE1, CHLOROPLASTIC_AMYLOPLASTIC"/>
    <property type="match status" value="1"/>
</dbReference>
<dbReference type="RefSeq" id="WP_167190231.1">
    <property type="nucleotide sequence ID" value="NZ_JAAONZ010000017.1"/>
</dbReference>
<accession>A0A9E5MNE1</accession>
<feature type="domain" description="MalQ N-terminal beta-sandwich" evidence="11">
    <location>
        <begin position="77"/>
        <end position="171"/>
    </location>
</feature>
<protein>
    <recommendedName>
        <fullName evidence="4 10">4-alpha-glucanotransferase</fullName>
        <ecNumber evidence="3 10">2.4.1.25</ecNumber>
    </recommendedName>
    <alternativeName>
        <fullName evidence="8 10">Amylomaltase</fullName>
    </alternativeName>
    <alternativeName>
        <fullName evidence="9 10">Disproportionating enzyme</fullName>
    </alternativeName>
</protein>
<evidence type="ECO:0000256" key="7">
    <source>
        <dbReference type="ARBA" id="ARBA00023277"/>
    </source>
</evidence>
<evidence type="ECO:0000256" key="3">
    <source>
        <dbReference type="ARBA" id="ARBA00012560"/>
    </source>
</evidence>
<comment type="catalytic activity">
    <reaction evidence="1 10">
        <text>Transfers a segment of a (1-&gt;4)-alpha-D-glucan to a new position in an acceptor, which may be glucose or a (1-&gt;4)-alpha-D-glucan.</text>
        <dbReference type="EC" id="2.4.1.25"/>
    </reaction>
</comment>
<dbReference type="Pfam" id="PF21226">
    <property type="entry name" value="MalQ_N"/>
    <property type="match status" value="1"/>
</dbReference>
<gene>
    <name evidence="12" type="primary">malQ</name>
    <name evidence="12" type="ORF">G8770_18140</name>
</gene>
<dbReference type="Proteomes" id="UP000787472">
    <property type="component" value="Unassembled WGS sequence"/>
</dbReference>
<evidence type="ECO:0000259" key="11">
    <source>
        <dbReference type="Pfam" id="PF21226"/>
    </source>
</evidence>
<comment type="similarity">
    <text evidence="2 10">Belongs to the disproportionating enzyme family.</text>
</comment>
<dbReference type="Pfam" id="PF02446">
    <property type="entry name" value="Glyco_hydro_77"/>
    <property type="match status" value="2"/>
</dbReference>
<dbReference type="SUPFAM" id="SSF51445">
    <property type="entry name" value="(Trans)glycosidases"/>
    <property type="match status" value="1"/>
</dbReference>
<dbReference type="AlphaFoldDB" id="A0A9E5MNE1"/>
<keyword evidence="13" id="KW-1185">Reference proteome</keyword>
<evidence type="ECO:0000256" key="10">
    <source>
        <dbReference type="RuleBase" id="RU361207"/>
    </source>
</evidence>
<evidence type="ECO:0000256" key="4">
    <source>
        <dbReference type="ARBA" id="ARBA00020295"/>
    </source>
</evidence>
<dbReference type="EMBL" id="JAAONZ010000017">
    <property type="protein sequence ID" value="NHO67468.1"/>
    <property type="molecule type" value="Genomic_DNA"/>
</dbReference>
<evidence type="ECO:0000313" key="13">
    <source>
        <dbReference type="Proteomes" id="UP000787472"/>
    </source>
</evidence>
<dbReference type="GO" id="GO:0005975">
    <property type="term" value="P:carbohydrate metabolic process"/>
    <property type="evidence" value="ECO:0007669"/>
    <property type="project" value="InterPro"/>
</dbReference>